<dbReference type="SUPFAM" id="SSF47598">
    <property type="entry name" value="Ribbon-helix-helix"/>
    <property type="match status" value="1"/>
</dbReference>
<proteinExistence type="predicted"/>
<keyword evidence="2" id="KW-0238">DNA-binding</keyword>
<dbReference type="GO" id="GO:0006355">
    <property type="term" value="P:regulation of DNA-templated transcription"/>
    <property type="evidence" value="ECO:0007669"/>
    <property type="project" value="InterPro"/>
</dbReference>
<comment type="caution">
    <text evidence="2">The sequence shown here is derived from an EMBL/GenBank/DDBJ whole genome shotgun (WGS) entry which is preliminary data.</text>
</comment>
<dbReference type="InterPro" id="IPR010985">
    <property type="entry name" value="Ribbon_hlx_hlx"/>
</dbReference>
<dbReference type="OrthoDB" id="2389872at2"/>
<feature type="domain" description="Antitoxin FitA-like ribbon-helix-helix" evidence="1">
    <location>
        <begin position="3"/>
        <end position="40"/>
    </location>
</feature>
<gene>
    <name evidence="2" type="ORF">TPSD3_15385</name>
</gene>
<dbReference type="Pfam" id="PF22513">
    <property type="entry name" value="FitA-like_RHH"/>
    <property type="match status" value="1"/>
</dbReference>
<accession>A0A251X4P8</accession>
<dbReference type="RefSeq" id="WP_086489431.1">
    <property type="nucleotide sequence ID" value="NZ_MSLT01000023.1"/>
</dbReference>
<keyword evidence="3" id="KW-1185">Reference proteome</keyword>
<protein>
    <submittedName>
        <fullName evidence="2">DNA-binding protein</fullName>
    </submittedName>
</protein>
<dbReference type="InterPro" id="IPR053853">
    <property type="entry name" value="FitA-like_RHH"/>
</dbReference>
<reference evidence="2 3" key="1">
    <citation type="submission" date="2016-12" db="EMBL/GenBank/DDBJ databases">
        <title>Thioflexothrix psekupsii D3 genome sequencing and assembly.</title>
        <authorList>
            <person name="Fomenkov A."/>
            <person name="Vincze T."/>
            <person name="Grabovich M."/>
            <person name="Anton B.P."/>
            <person name="Dubinina G."/>
            <person name="Orlova M."/>
            <person name="Belousova E."/>
            <person name="Roberts R.J."/>
        </authorList>
    </citation>
    <scope>NUCLEOTIDE SEQUENCE [LARGE SCALE GENOMIC DNA]</scope>
    <source>
        <strain evidence="2">D3</strain>
    </source>
</reference>
<dbReference type="InterPro" id="IPR013321">
    <property type="entry name" value="Arc_rbn_hlx_hlx"/>
</dbReference>
<dbReference type="Gene3D" id="1.10.1220.10">
    <property type="entry name" value="Met repressor-like"/>
    <property type="match status" value="1"/>
</dbReference>
<evidence type="ECO:0000259" key="1">
    <source>
        <dbReference type="Pfam" id="PF22513"/>
    </source>
</evidence>
<evidence type="ECO:0000313" key="2">
    <source>
        <dbReference type="EMBL" id="OUD12483.1"/>
    </source>
</evidence>
<dbReference type="GO" id="GO:0003677">
    <property type="term" value="F:DNA binding"/>
    <property type="evidence" value="ECO:0007669"/>
    <property type="project" value="UniProtKB-KW"/>
</dbReference>
<dbReference type="AlphaFoldDB" id="A0A251X4P8"/>
<evidence type="ECO:0000313" key="3">
    <source>
        <dbReference type="Proteomes" id="UP000194798"/>
    </source>
</evidence>
<dbReference type="EMBL" id="MSLT01000023">
    <property type="protein sequence ID" value="OUD12483.1"/>
    <property type="molecule type" value="Genomic_DNA"/>
</dbReference>
<sequence>MSSLTLHNLDESIVNALKIRAHRHGVSMEAEHRKILETALKKAAKPRFAAVLMQIPQVGLDSDFERKQDERDKSVFD</sequence>
<organism evidence="2 3">
    <name type="scientific">Thioflexithrix psekupsensis</name>
    <dbReference type="NCBI Taxonomy" id="1570016"/>
    <lineage>
        <taxon>Bacteria</taxon>
        <taxon>Pseudomonadati</taxon>
        <taxon>Pseudomonadota</taxon>
        <taxon>Gammaproteobacteria</taxon>
        <taxon>Thiotrichales</taxon>
        <taxon>Thioflexithrix</taxon>
    </lineage>
</organism>
<dbReference type="Proteomes" id="UP000194798">
    <property type="component" value="Unassembled WGS sequence"/>
</dbReference>
<name>A0A251X4P8_9GAMM</name>